<evidence type="ECO:0000313" key="2">
    <source>
        <dbReference type="Proteomes" id="UP000266720"/>
    </source>
</evidence>
<dbReference type="Proteomes" id="UP000266720">
    <property type="component" value="Chromosome"/>
</dbReference>
<dbReference type="GeneID" id="16572693"/>
<reference evidence="2" key="1">
    <citation type="book" date="2010" name="EXTREMOPHILES" publisher="0:0-0">
        <title>Complete genome sequences of ten hyperthermophilic archaea reveal their metabolic capabilities and possible ecological roles.</title>
        <editorList>
            <person name="?"/>
        </editorList>
        <authorList>
            <person name="Ravin N.V."/>
            <person name="Mardanov A.V."/>
            <person name="Bonch-Osmolovskaya E.A."/>
            <person name="Skryabin K.G."/>
        </authorList>
    </citation>
    <scope>NUCLEOTIDE SEQUENCE [LARGE SCALE GENOMIC DNA]</scope>
    <source>
        <strain evidence="2">1505</strain>
    </source>
</reference>
<dbReference type="AlphaFoldDB" id="A0A3G1A7I2"/>
<organism evidence="1 2">
    <name type="scientific">Thermofilum adornatum 1505</name>
    <dbReference type="NCBI Taxonomy" id="697581"/>
    <lineage>
        <taxon>Archaea</taxon>
        <taxon>Thermoproteota</taxon>
        <taxon>Thermoprotei</taxon>
        <taxon>Thermofilales</taxon>
        <taxon>Thermofilaceae</taxon>
        <taxon>Thermofilum</taxon>
    </lineage>
</organism>
<protein>
    <submittedName>
        <fullName evidence="1">Uncharacterized protein</fullName>
    </submittedName>
</protein>
<accession>A0A3G1A7I2</accession>
<proteinExistence type="predicted"/>
<dbReference type="GeneID" id="25406536"/>
<evidence type="ECO:0000313" key="1">
    <source>
        <dbReference type="EMBL" id="AJB42173.1"/>
    </source>
</evidence>
<dbReference type="EMBL" id="CP007493">
    <property type="protein sequence ID" value="AJB42173.1"/>
    <property type="molecule type" value="Genomic_DNA"/>
</dbReference>
<dbReference type="RefSeq" id="WP_020961741.1">
    <property type="nucleotide sequence ID" value="NZ_CP007493.1"/>
</dbReference>
<dbReference type="KEGG" id="tcb:TCARB_1125"/>
<name>A0A3G1A7I2_9CREN</name>
<gene>
    <name evidence="1" type="ORF">TCARB_1125</name>
</gene>
<dbReference type="STRING" id="697581.TCARB_1125"/>
<sequence>MPSRIGKRDPEGYYVVVARRGIEPFLEGIGDIRIETLGDKVVIRTRSRNTALRILEIAEKKGLSYT</sequence>